<evidence type="ECO:0000256" key="1">
    <source>
        <dbReference type="SAM" id="SignalP"/>
    </source>
</evidence>
<organism evidence="2 3">
    <name type="scientific">Portunus trituberculatus</name>
    <name type="common">Swimming crab</name>
    <name type="synonym">Neptunus trituberculatus</name>
    <dbReference type="NCBI Taxonomy" id="210409"/>
    <lineage>
        <taxon>Eukaryota</taxon>
        <taxon>Metazoa</taxon>
        <taxon>Ecdysozoa</taxon>
        <taxon>Arthropoda</taxon>
        <taxon>Crustacea</taxon>
        <taxon>Multicrustacea</taxon>
        <taxon>Malacostraca</taxon>
        <taxon>Eumalacostraca</taxon>
        <taxon>Eucarida</taxon>
        <taxon>Decapoda</taxon>
        <taxon>Pleocyemata</taxon>
        <taxon>Brachyura</taxon>
        <taxon>Eubrachyura</taxon>
        <taxon>Portunoidea</taxon>
        <taxon>Portunidae</taxon>
        <taxon>Portuninae</taxon>
        <taxon>Portunus</taxon>
    </lineage>
</organism>
<reference evidence="2 3" key="1">
    <citation type="submission" date="2019-05" db="EMBL/GenBank/DDBJ databases">
        <title>Another draft genome of Portunus trituberculatus and its Hox gene families provides insights of decapod evolution.</title>
        <authorList>
            <person name="Jeong J.-H."/>
            <person name="Song I."/>
            <person name="Kim S."/>
            <person name="Choi T."/>
            <person name="Kim D."/>
            <person name="Ryu S."/>
            <person name="Kim W."/>
        </authorList>
    </citation>
    <scope>NUCLEOTIDE SEQUENCE [LARGE SCALE GENOMIC DNA]</scope>
    <source>
        <tissue evidence="2">Muscle</tissue>
    </source>
</reference>
<protein>
    <submittedName>
        <fullName evidence="2">Uncharacterized protein</fullName>
    </submittedName>
</protein>
<evidence type="ECO:0000313" key="2">
    <source>
        <dbReference type="EMBL" id="MPC48008.1"/>
    </source>
</evidence>
<evidence type="ECO:0000313" key="3">
    <source>
        <dbReference type="Proteomes" id="UP000324222"/>
    </source>
</evidence>
<sequence>MVSCCMAGLWAAVESLGAVANAVCVRWELGVLLTRVTSHALLPSSYTKASLEIPTTVSVLYKTVPLSPPESYLVALLGDPHVPGGKDHLVHHVGQQAGDGEKDGRQHEGAALEHAVVGPVHALVSEEITIEKKKSAGDATCEMERVPDGVEELRRDEGDVLVERVLDQRGHPHVVPVAVHQQQLLQKSKLGEGEVGASHRLASLLAHHSYSTTRYSGYQ</sequence>
<name>A0A5B7FSR0_PORTR</name>
<dbReference type="EMBL" id="VSRR010008051">
    <property type="protein sequence ID" value="MPC48008.1"/>
    <property type="molecule type" value="Genomic_DNA"/>
</dbReference>
<feature type="chain" id="PRO_5022997724" evidence="1">
    <location>
        <begin position="21"/>
        <end position="219"/>
    </location>
</feature>
<proteinExistence type="predicted"/>
<keyword evidence="3" id="KW-1185">Reference proteome</keyword>
<accession>A0A5B7FSR0</accession>
<comment type="caution">
    <text evidence="2">The sequence shown here is derived from an EMBL/GenBank/DDBJ whole genome shotgun (WGS) entry which is preliminary data.</text>
</comment>
<keyword evidence="1" id="KW-0732">Signal</keyword>
<dbReference type="AlphaFoldDB" id="A0A5B7FSR0"/>
<dbReference type="Proteomes" id="UP000324222">
    <property type="component" value="Unassembled WGS sequence"/>
</dbReference>
<feature type="signal peptide" evidence="1">
    <location>
        <begin position="1"/>
        <end position="20"/>
    </location>
</feature>
<gene>
    <name evidence="2" type="ORF">E2C01_041773</name>
</gene>